<evidence type="ECO:0000256" key="1">
    <source>
        <dbReference type="ARBA" id="ARBA00004651"/>
    </source>
</evidence>
<feature type="transmembrane region" description="Helical" evidence="7">
    <location>
        <begin position="245"/>
        <end position="263"/>
    </location>
</feature>
<dbReference type="PRINTS" id="PR01036">
    <property type="entry name" value="TCRTETB"/>
</dbReference>
<feature type="transmembrane region" description="Helical" evidence="7">
    <location>
        <begin position="451"/>
        <end position="473"/>
    </location>
</feature>
<protein>
    <submittedName>
        <fullName evidence="9">MFS transporter</fullName>
    </submittedName>
</protein>
<keyword evidence="5 7" id="KW-1133">Transmembrane helix</keyword>
<dbReference type="InterPro" id="IPR036259">
    <property type="entry name" value="MFS_trans_sf"/>
</dbReference>
<organism evidence="9 10">
    <name type="scientific">Ktedonosporobacter rubrisoli</name>
    <dbReference type="NCBI Taxonomy" id="2509675"/>
    <lineage>
        <taxon>Bacteria</taxon>
        <taxon>Bacillati</taxon>
        <taxon>Chloroflexota</taxon>
        <taxon>Ktedonobacteria</taxon>
        <taxon>Ktedonobacterales</taxon>
        <taxon>Ktedonosporobacteraceae</taxon>
        <taxon>Ktedonosporobacter</taxon>
    </lineage>
</organism>
<keyword evidence="4 7" id="KW-0812">Transmembrane</keyword>
<comment type="subcellular location">
    <subcellularLocation>
        <location evidence="1">Cell membrane</location>
        <topology evidence="1">Multi-pass membrane protein</topology>
    </subcellularLocation>
</comment>
<dbReference type="Gene3D" id="1.20.1250.20">
    <property type="entry name" value="MFS general substrate transporter like domains"/>
    <property type="match status" value="1"/>
</dbReference>
<feature type="transmembrane region" description="Helical" evidence="7">
    <location>
        <begin position="313"/>
        <end position="335"/>
    </location>
</feature>
<dbReference type="PANTHER" id="PTHR42718:SF46">
    <property type="entry name" value="BLR6921 PROTEIN"/>
    <property type="match status" value="1"/>
</dbReference>
<feature type="transmembrane region" description="Helical" evidence="7">
    <location>
        <begin position="214"/>
        <end position="233"/>
    </location>
</feature>
<dbReference type="SUPFAM" id="SSF103473">
    <property type="entry name" value="MFS general substrate transporter"/>
    <property type="match status" value="1"/>
</dbReference>
<evidence type="ECO:0000256" key="7">
    <source>
        <dbReference type="SAM" id="Phobius"/>
    </source>
</evidence>
<keyword evidence="10" id="KW-1185">Reference proteome</keyword>
<evidence type="ECO:0000313" key="10">
    <source>
        <dbReference type="Proteomes" id="UP000290365"/>
    </source>
</evidence>
<feature type="transmembrane region" description="Helical" evidence="7">
    <location>
        <begin position="26"/>
        <end position="46"/>
    </location>
</feature>
<reference evidence="9 10" key="1">
    <citation type="submission" date="2019-01" db="EMBL/GenBank/DDBJ databases">
        <title>Ktedonosporobacter rubrisoli SCAWS-G2.</title>
        <authorList>
            <person name="Huang Y."/>
            <person name="Yan B."/>
        </authorList>
    </citation>
    <scope>NUCLEOTIDE SEQUENCE [LARGE SCALE GENOMIC DNA]</scope>
    <source>
        <strain evidence="9 10">SCAWS-G2</strain>
    </source>
</reference>
<feature type="transmembrane region" description="Helical" evidence="7">
    <location>
        <begin position="409"/>
        <end position="431"/>
    </location>
</feature>
<evidence type="ECO:0000256" key="2">
    <source>
        <dbReference type="ARBA" id="ARBA00022448"/>
    </source>
</evidence>
<feature type="domain" description="Major facilitator superfamily (MFS) profile" evidence="8">
    <location>
        <begin position="28"/>
        <end position="477"/>
    </location>
</feature>
<dbReference type="Gene3D" id="1.20.1720.10">
    <property type="entry name" value="Multidrug resistance protein D"/>
    <property type="match status" value="1"/>
</dbReference>
<feature type="transmembrane region" description="Helical" evidence="7">
    <location>
        <begin position="181"/>
        <end position="202"/>
    </location>
</feature>
<feature type="transmembrane region" description="Helical" evidence="7">
    <location>
        <begin position="93"/>
        <end position="120"/>
    </location>
</feature>
<dbReference type="InterPro" id="IPR005829">
    <property type="entry name" value="Sugar_transporter_CS"/>
</dbReference>
<dbReference type="KEGG" id="kbs:EPA93_39905"/>
<evidence type="ECO:0000256" key="6">
    <source>
        <dbReference type="ARBA" id="ARBA00023136"/>
    </source>
</evidence>
<evidence type="ECO:0000256" key="3">
    <source>
        <dbReference type="ARBA" id="ARBA00022475"/>
    </source>
</evidence>
<keyword evidence="2" id="KW-0813">Transport</keyword>
<name>A0A4P6K1V0_KTERU</name>
<dbReference type="PROSITE" id="PS00216">
    <property type="entry name" value="SUGAR_TRANSPORT_1"/>
    <property type="match status" value="1"/>
</dbReference>
<dbReference type="PROSITE" id="PS50850">
    <property type="entry name" value="MFS"/>
    <property type="match status" value="1"/>
</dbReference>
<keyword evidence="3" id="KW-1003">Cell membrane</keyword>
<gene>
    <name evidence="9" type="ORF">EPA93_39905</name>
</gene>
<dbReference type="PANTHER" id="PTHR42718">
    <property type="entry name" value="MAJOR FACILITATOR SUPERFAMILY MULTIDRUG TRANSPORTER MFSC"/>
    <property type="match status" value="1"/>
</dbReference>
<feature type="transmembrane region" description="Helical" evidence="7">
    <location>
        <begin position="126"/>
        <end position="144"/>
    </location>
</feature>
<evidence type="ECO:0000313" key="9">
    <source>
        <dbReference type="EMBL" id="QBD81813.1"/>
    </source>
</evidence>
<dbReference type="CDD" id="cd17321">
    <property type="entry name" value="MFS_MMR_MDR_like"/>
    <property type="match status" value="1"/>
</dbReference>
<keyword evidence="6 7" id="KW-0472">Membrane</keyword>
<feature type="transmembrane region" description="Helical" evidence="7">
    <location>
        <begin position="372"/>
        <end position="397"/>
    </location>
</feature>
<dbReference type="GO" id="GO:0005886">
    <property type="term" value="C:plasma membrane"/>
    <property type="evidence" value="ECO:0007669"/>
    <property type="project" value="UniProtKB-SubCell"/>
</dbReference>
<proteinExistence type="predicted"/>
<dbReference type="GO" id="GO:0022857">
    <property type="term" value="F:transmembrane transporter activity"/>
    <property type="evidence" value="ECO:0007669"/>
    <property type="project" value="InterPro"/>
</dbReference>
<feature type="transmembrane region" description="Helical" evidence="7">
    <location>
        <begin position="284"/>
        <end position="307"/>
    </location>
</feature>
<dbReference type="RefSeq" id="WP_129892874.1">
    <property type="nucleotide sequence ID" value="NZ_CP035758.1"/>
</dbReference>
<feature type="transmembrane region" description="Helical" evidence="7">
    <location>
        <begin position="347"/>
        <end position="366"/>
    </location>
</feature>
<dbReference type="AlphaFoldDB" id="A0A4P6K1V0"/>
<evidence type="ECO:0000256" key="5">
    <source>
        <dbReference type="ARBA" id="ARBA00022989"/>
    </source>
</evidence>
<dbReference type="InterPro" id="IPR020846">
    <property type="entry name" value="MFS_dom"/>
</dbReference>
<dbReference type="OrthoDB" id="146360at2"/>
<dbReference type="Proteomes" id="UP000290365">
    <property type="component" value="Chromosome"/>
</dbReference>
<feature type="transmembrane region" description="Helical" evidence="7">
    <location>
        <begin position="66"/>
        <end position="86"/>
    </location>
</feature>
<accession>A0A4P6K1V0</accession>
<dbReference type="Pfam" id="PF07690">
    <property type="entry name" value="MFS_1"/>
    <property type="match status" value="1"/>
</dbReference>
<sequence>MALLSNVNDRDNTTRIAPQTTVPRRWLALVVVCAALALDMIGVGVINTATPSIKQAFELSESTLQWVVTSYALTFAGFLLLGGRLADVFGRRLIFLSGIAIFVVASLGAALAPTGAWLIVARALQGIGAAVSSPAALALIGELFPQGTERDRAFGIYSSVGASSFAFGLVLGGILTDIFGWRSIFLLSVILGLVVILGGRFVLPVDTGYVRQSLDLPGAVLVTAGLILAVYGVTQAHEYGWTNGLTLALLILAIALLGGFILRERLTAQPLLPLTLFQLPTVRTATLTGAVFFTAFNGLMFFGPLYLQGMLHYSAFTSGLAFVPMSLTVIIASNVAGRLLARTGQRLMLIGGQLLIAAGVTLWAFIPLHGSYLFNMLPGILIMSVGQGLAFTAMTAASLTEVPTAQQGVAGGLNVTAQQVGSGLGVALLVALSTARTASLGSDAVATLSGYHWGLAAGALAALAGAVLTFWLLPGKSELRP</sequence>
<evidence type="ECO:0000259" key="8">
    <source>
        <dbReference type="PROSITE" id="PS50850"/>
    </source>
</evidence>
<dbReference type="EMBL" id="CP035758">
    <property type="protein sequence ID" value="QBD81813.1"/>
    <property type="molecule type" value="Genomic_DNA"/>
</dbReference>
<evidence type="ECO:0000256" key="4">
    <source>
        <dbReference type="ARBA" id="ARBA00022692"/>
    </source>
</evidence>
<dbReference type="InterPro" id="IPR011701">
    <property type="entry name" value="MFS"/>
</dbReference>
<feature type="transmembrane region" description="Helical" evidence="7">
    <location>
        <begin position="156"/>
        <end position="175"/>
    </location>
</feature>